<accession>A0A218WR35</accession>
<gene>
    <name evidence="1" type="ORF">CDL15_Pgr023786</name>
</gene>
<reference evidence="2" key="1">
    <citation type="journal article" date="2017" name="Plant J.">
        <title>The pomegranate (Punica granatum L.) genome and the genomics of punicalagin biosynthesis.</title>
        <authorList>
            <person name="Qin G."/>
            <person name="Xu C."/>
            <person name="Ming R."/>
            <person name="Tang H."/>
            <person name="Guyot R."/>
            <person name="Kramer E.M."/>
            <person name="Hu Y."/>
            <person name="Yi X."/>
            <person name="Qi Y."/>
            <person name="Xu X."/>
            <person name="Gao Z."/>
            <person name="Pan H."/>
            <person name="Jian J."/>
            <person name="Tian Y."/>
            <person name="Yue Z."/>
            <person name="Xu Y."/>
        </authorList>
    </citation>
    <scope>NUCLEOTIDE SEQUENCE [LARGE SCALE GENOMIC DNA]</scope>
    <source>
        <strain evidence="2">cv. Dabenzi</strain>
    </source>
</reference>
<comment type="caution">
    <text evidence="1">The sequence shown here is derived from an EMBL/GenBank/DDBJ whole genome shotgun (WGS) entry which is preliminary data.</text>
</comment>
<dbReference type="AlphaFoldDB" id="A0A218WR35"/>
<evidence type="ECO:0000313" key="2">
    <source>
        <dbReference type="Proteomes" id="UP000197138"/>
    </source>
</evidence>
<protein>
    <submittedName>
        <fullName evidence="1">Uncharacterized protein</fullName>
    </submittedName>
</protein>
<evidence type="ECO:0000313" key="1">
    <source>
        <dbReference type="EMBL" id="OWM75265.1"/>
    </source>
</evidence>
<dbReference type="EMBL" id="MTKT01003389">
    <property type="protein sequence ID" value="OWM75265.1"/>
    <property type="molecule type" value="Genomic_DNA"/>
</dbReference>
<sequence length="146" mass="15532">MARLAMVVGRSGVEEARKAVKPSKEPGSGQSWFGLLGASNAETNTGNGLGRSNTCGEIVGSLSSTEDRWPEKTQGLVTGTFSVFPECLEVFGDRYDLSEIVVISVFRGNVPKAHRETYVTTEMSLRKPSGGSSEVCPMALMVPGCL</sequence>
<name>A0A218WR35_PUNGR</name>
<organism evidence="1 2">
    <name type="scientific">Punica granatum</name>
    <name type="common">Pomegranate</name>
    <dbReference type="NCBI Taxonomy" id="22663"/>
    <lineage>
        <taxon>Eukaryota</taxon>
        <taxon>Viridiplantae</taxon>
        <taxon>Streptophyta</taxon>
        <taxon>Embryophyta</taxon>
        <taxon>Tracheophyta</taxon>
        <taxon>Spermatophyta</taxon>
        <taxon>Magnoliopsida</taxon>
        <taxon>eudicotyledons</taxon>
        <taxon>Gunneridae</taxon>
        <taxon>Pentapetalae</taxon>
        <taxon>rosids</taxon>
        <taxon>malvids</taxon>
        <taxon>Myrtales</taxon>
        <taxon>Lythraceae</taxon>
        <taxon>Punica</taxon>
    </lineage>
</organism>
<dbReference type="Proteomes" id="UP000197138">
    <property type="component" value="Unassembled WGS sequence"/>
</dbReference>
<proteinExistence type="predicted"/>